<feature type="transmembrane region" description="Helical" evidence="5">
    <location>
        <begin position="355"/>
        <end position="373"/>
    </location>
</feature>
<feature type="transmembrane region" description="Helical" evidence="5">
    <location>
        <begin position="12"/>
        <end position="31"/>
    </location>
</feature>
<keyword evidence="3 5" id="KW-1133">Transmembrane helix</keyword>
<name>A0ABR8WJ44_9FLAO</name>
<feature type="transmembrane region" description="Helical" evidence="5">
    <location>
        <begin position="238"/>
        <end position="256"/>
    </location>
</feature>
<feature type="transmembrane region" description="Helical" evidence="5">
    <location>
        <begin position="163"/>
        <end position="183"/>
    </location>
</feature>
<accession>A0ABR8WJ44</accession>
<gene>
    <name evidence="7" type="ORF">H9628_00900</name>
</gene>
<feature type="transmembrane region" description="Helical" evidence="5">
    <location>
        <begin position="123"/>
        <end position="143"/>
    </location>
</feature>
<evidence type="ECO:0000313" key="8">
    <source>
        <dbReference type="Proteomes" id="UP000626242"/>
    </source>
</evidence>
<dbReference type="GO" id="GO:0016874">
    <property type="term" value="F:ligase activity"/>
    <property type="evidence" value="ECO:0007669"/>
    <property type="project" value="UniProtKB-KW"/>
</dbReference>
<comment type="caution">
    <text evidence="7">The sequence shown here is derived from an EMBL/GenBank/DDBJ whole genome shotgun (WGS) entry which is preliminary data.</text>
</comment>
<feature type="transmembrane region" description="Helical" evidence="5">
    <location>
        <begin position="94"/>
        <end position="111"/>
    </location>
</feature>
<keyword evidence="4 5" id="KW-0472">Membrane</keyword>
<feature type="transmembrane region" description="Helical" evidence="5">
    <location>
        <begin position="63"/>
        <end position="82"/>
    </location>
</feature>
<evidence type="ECO:0000256" key="2">
    <source>
        <dbReference type="ARBA" id="ARBA00022692"/>
    </source>
</evidence>
<dbReference type="InterPro" id="IPR007016">
    <property type="entry name" value="O-antigen_ligase-rel_domated"/>
</dbReference>
<evidence type="ECO:0000256" key="3">
    <source>
        <dbReference type="ARBA" id="ARBA00022989"/>
    </source>
</evidence>
<evidence type="ECO:0000256" key="1">
    <source>
        <dbReference type="ARBA" id="ARBA00004141"/>
    </source>
</evidence>
<reference evidence="7 8" key="1">
    <citation type="submission" date="2020-08" db="EMBL/GenBank/DDBJ databases">
        <title>A Genomic Blueprint of the Chicken Gut Microbiome.</title>
        <authorList>
            <person name="Gilroy R."/>
            <person name="Ravi A."/>
            <person name="Getino M."/>
            <person name="Pursley I."/>
            <person name="Horton D.L."/>
            <person name="Alikhan N.-F."/>
            <person name="Baker D."/>
            <person name="Gharbi K."/>
            <person name="Hall N."/>
            <person name="Watson M."/>
            <person name="Adriaenssens E.M."/>
            <person name="Foster-Nyarko E."/>
            <person name="Jarju S."/>
            <person name="Secka A."/>
            <person name="Antonio M."/>
            <person name="Oren A."/>
            <person name="Chaudhuri R."/>
            <person name="La Ragione R.M."/>
            <person name="Hildebrand F."/>
            <person name="Pallen M.J."/>
        </authorList>
    </citation>
    <scope>NUCLEOTIDE SEQUENCE [LARGE SCALE GENOMIC DNA]</scope>
    <source>
        <strain evidence="7 8">Sa1CVA4</strain>
    </source>
</reference>
<evidence type="ECO:0000259" key="6">
    <source>
        <dbReference type="Pfam" id="PF04932"/>
    </source>
</evidence>
<sequence>MKFLSKDIYTNLLNILVIIVMFNVNGIIYLFTGNTGFVSGIILLLTFFLIISAKVWKFSGLMEMYTIFVFLNLAVGSFSLLYHENYGSKSMQTIFDILKSYLLVLAVFLGFRSAISNGRFDPMTVVGYSIIASVVVSYILYILGVTENITRYRTETRFSGIFANPNEMAAQALFSIIFCWHFLDKSRDKIIYKILLYIALLISFVSLVLAFSRSIFLALIIVALLKWLIFMKLNIKSIASAFLVVLGLLFFAPKYYNSLDVSAQKRMDATLSLTEGDFDDTATGGRIGLAEEGFELIAQNPFIGNGIGIMQHMDGVGGVHNAYLALWGNAGAFVLLYFVLFLVLVQQKLFLHAKIFRDPTLLCLMLVIIINGLTKTGVYEFKINNIILALCLAVISAGYQRKFNYI</sequence>
<dbReference type="Pfam" id="PF04932">
    <property type="entry name" value="Wzy_C"/>
    <property type="match status" value="1"/>
</dbReference>
<protein>
    <submittedName>
        <fullName evidence="7">O-antigen ligase family protein</fullName>
    </submittedName>
</protein>
<feature type="transmembrane region" description="Helical" evidence="5">
    <location>
        <begin position="190"/>
        <end position="209"/>
    </location>
</feature>
<feature type="transmembrane region" description="Helical" evidence="5">
    <location>
        <begin position="37"/>
        <end position="56"/>
    </location>
</feature>
<proteinExistence type="predicted"/>
<feature type="transmembrane region" description="Helical" evidence="5">
    <location>
        <begin position="322"/>
        <end position="343"/>
    </location>
</feature>
<evidence type="ECO:0000313" key="7">
    <source>
        <dbReference type="EMBL" id="MBD8017025.1"/>
    </source>
</evidence>
<comment type="subcellular location">
    <subcellularLocation>
        <location evidence="1">Membrane</location>
        <topology evidence="1">Multi-pass membrane protein</topology>
    </subcellularLocation>
</comment>
<keyword evidence="7" id="KW-0436">Ligase</keyword>
<organism evidence="7 8">
    <name type="scientific">Kaistella pullorum</name>
    <dbReference type="NCBI Taxonomy" id="2763074"/>
    <lineage>
        <taxon>Bacteria</taxon>
        <taxon>Pseudomonadati</taxon>
        <taxon>Bacteroidota</taxon>
        <taxon>Flavobacteriia</taxon>
        <taxon>Flavobacteriales</taxon>
        <taxon>Weeksellaceae</taxon>
        <taxon>Chryseobacterium group</taxon>
        <taxon>Kaistella</taxon>
    </lineage>
</organism>
<feature type="domain" description="O-antigen ligase-related" evidence="6">
    <location>
        <begin position="198"/>
        <end position="339"/>
    </location>
</feature>
<feature type="transmembrane region" description="Helical" evidence="5">
    <location>
        <begin position="379"/>
        <end position="399"/>
    </location>
</feature>
<keyword evidence="8" id="KW-1185">Reference proteome</keyword>
<dbReference type="PANTHER" id="PTHR37422">
    <property type="entry name" value="TEICHURONIC ACID BIOSYNTHESIS PROTEIN TUAE"/>
    <property type="match status" value="1"/>
</dbReference>
<keyword evidence="2 5" id="KW-0812">Transmembrane</keyword>
<evidence type="ECO:0000256" key="4">
    <source>
        <dbReference type="ARBA" id="ARBA00023136"/>
    </source>
</evidence>
<dbReference type="Proteomes" id="UP000626242">
    <property type="component" value="Unassembled WGS sequence"/>
</dbReference>
<dbReference type="InterPro" id="IPR051533">
    <property type="entry name" value="WaaL-like"/>
</dbReference>
<dbReference type="RefSeq" id="WP_251832236.1">
    <property type="nucleotide sequence ID" value="NZ_JACSPS010000001.1"/>
</dbReference>
<dbReference type="EMBL" id="JACSPS010000001">
    <property type="protein sequence ID" value="MBD8017025.1"/>
    <property type="molecule type" value="Genomic_DNA"/>
</dbReference>
<evidence type="ECO:0000256" key="5">
    <source>
        <dbReference type="SAM" id="Phobius"/>
    </source>
</evidence>
<dbReference type="PANTHER" id="PTHR37422:SF13">
    <property type="entry name" value="LIPOPOLYSACCHARIDE BIOSYNTHESIS PROTEIN PA4999-RELATED"/>
    <property type="match status" value="1"/>
</dbReference>